<evidence type="ECO:0000313" key="1">
    <source>
        <dbReference type="EMBL" id="CAK9177351.1"/>
    </source>
</evidence>
<keyword evidence="2" id="KW-1185">Reference proteome</keyword>
<accession>A0ABC8U6H2</accession>
<gene>
    <name evidence="1" type="ORF">ILEXP_LOCUS47234</name>
</gene>
<dbReference type="Proteomes" id="UP001642360">
    <property type="component" value="Unassembled WGS sequence"/>
</dbReference>
<sequence length="104" mass="11282">AFLSFVVVKHAYELAWPLSPDPKLVVISNDPSEPEATVTNSEVPNYAIVSSIENAPAKPSVPPSLVRLLGVDLAVDDHVAKKRKVTKSASLVHVERPVPLFHTH</sequence>
<organism evidence="1 2">
    <name type="scientific">Ilex paraguariensis</name>
    <name type="common">yerba mate</name>
    <dbReference type="NCBI Taxonomy" id="185542"/>
    <lineage>
        <taxon>Eukaryota</taxon>
        <taxon>Viridiplantae</taxon>
        <taxon>Streptophyta</taxon>
        <taxon>Embryophyta</taxon>
        <taxon>Tracheophyta</taxon>
        <taxon>Spermatophyta</taxon>
        <taxon>Magnoliopsida</taxon>
        <taxon>eudicotyledons</taxon>
        <taxon>Gunneridae</taxon>
        <taxon>Pentapetalae</taxon>
        <taxon>asterids</taxon>
        <taxon>campanulids</taxon>
        <taxon>Aquifoliales</taxon>
        <taxon>Aquifoliaceae</taxon>
        <taxon>Ilex</taxon>
    </lineage>
</organism>
<name>A0ABC8U6H2_9AQUA</name>
<proteinExistence type="predicted"/>
<dbReference type="EMBL" id="CAUOFW020007035">
    <property type="protein sequence ID" value="CAK9177351.1"/>
    <property type="molecule type" value="Genomic_DNA"/>
</dbReference>
<evidence type="ECO:0000313" key="2">
    <source>
        <dbReference type="Proteomes" id="UP001642360"/>
    </source>
</evidence>
<dbReference type="AlphaFoldDB" id="A0ABC8U6H2"/>
<feature type="non-terminal residue" evidence="1">
    <location>
        <position position="1"/>
    </location>
</feature>
<comment type="caution">
    <text evidence="1">The sequence shown here is derived from an EMBL/GenBank/DDBJ whole genome shotgun (WGS) entry which is preliminary data.</text>
</comment>
<protein>
    <submittedName>
        <fullName evidence="1">Uncharacterized protein</fullName>
    </submittedName>
</protein>
<reference evidence="1 2" key="1">
    <citation type="submission" date="2024-02" db="EMBL/GenBank/DDBJ databases">
        <authorList>
            <person name="Vignale AGUSTIN F."/>
            <person name="Sosa J E."/>
            <person name="Modenutti C."/>
        </authorList>
    </citation>
    <scope>NUCLEOTIDE SEQUENCE [LARGE SCALE GENOMIC DNA]</scope>
</reference>